<dbReference type="InterPro" id="IPR002654">
    <property type="entry name" value="Glyco_trans_25"/>
</dbReference>
<dbReference type="CDD" id="cd06532">
    <property type="entry name" value="Glyco_transf_25"/>
    <property type="match status" value="1"/>
</dbReference>
<dbReference type="OrthoDB" id="9816113at2"/>
<keyword evidence="1" id="KW-0808">Transferase</keyword>
<evidence type="ECO:0000313" key="2">
    <source>
        <dbReference type="Proteomes" id="UP000245911"/>
    </source>
</evidence>
<dbReference type="EMBL" id="QDKM01000001">
    <property type="protein sequence ID" value="PVH30621.1"/>
    <property type="molecule type" value="Genomic_DNA"/>
</dbReference>
<comment type="caution">
    <text evidence="1">The sequence shown here is derived from an EMBL/GenBank/DDBJ whole genome shotgun (WGS) entry which is preliminary data.</text>
</comment>
<dbReference type="Proteomes" id="UP000245911">
    <property type="component" value="Unassembled WGS sequence"/>
</dbReference>
<dbReference type="RefSeq" id="WP_116557042.1">
    <property type="nucleotide sequence ID" value="NZ_QDKM01000001.1"/>
</dbReference>
<reference evidence="1 2" key="1">
    <citation type="submission" date="2018-04" db="EMBL/GenBank/DDBJ databases">
        <title>Pararhodobacter oceanense sp. nov., isolated from marine intertidal sediment.</title>
        <authorList>
            <person name="Wang X.-L."/>
            <person name="Du Z.-J."/>
        </authorList>
    </citation>
    <scope>NUCLEOTIDE SEQUENCE [LARGE SCALE GENOMIC DNA]</scope>
    <source>
        <strain evidence="1 2">AM505</strain>
    </source>
</reference>
<accession>A0A2T8HYZ6</accession>
<protein>
    <submittedName>
        <fullName evidence="1">LPS biosynthesis glycosyltransferase</fullName>
    </submittedName>
</protein>
<gene>
    <name evidence="1" type="ORF">DDE20_03625</name>
</gene>
<proteinExistence type="predicted"/>
<organism evidence="1 2">
    <name type="scientific">Pararhodobacter oceanensis</name>
    <dbReference type="NCBI Taxonomy" id="2172121"/>
    <lineage>
        <taxon>Bacteria</taxon>
        <taxon>Pseudomonadati</taxon>
        <taxon>Pseudomonadota</taxon>
        <taxon>Alphaproteobacteria</taxon>
        <taxon>Rhodobacterales</taxon>
        <taxon>Paracoccaceae</taxon>
        <taxon>Pararhodobacter</taxon>
    </lineage>
</organism>
<name>A0A2T8HYZ6_9RHOB</name>
<dbReference type="GO" id="GO:0016740">
    <property type="term" value="F:transferase activity"/>
    <property type="evidence" value="ECO:0007669"/>
    <property type="project" value="UniProtKB-KW"/>
</dbReference>
<evidence type="ECO:0000313" key="1">
    <source>
        <dbReference type="EMBL" id="PVH30621.1"/>
    </source>
</evidence>
<dbReference type="AlphaFoldDB" id="A0A2T8HYZ6"/>
<keyword evidence="2" id="KW-1185">Reference proteome</keyword>
<sequence length="248" mass="27417">MPEPRLADSLIESFGHIIIINLPGRADRRREIDRELRRFGLSLTHPAVTLFPAIRPKDDGGFPSIGAHGAFHSHLGVLEHVLAEGWDRALILEDDMGFAPDFAARLPALATALATRDWHMLYGHPGHKPDQTPAPDAEGLIPLPADLGLIQLHFYAVTRDFAQTAVPDLRAMLTRPVGSPEGGPMHVDGALNWVRRCHPELTALAISPEIAGQRASRSDIAAPRWFDRLPLLRHLSAALRTYRQGKRR</sequence>